<evidence type="ECO:0000313" key="3">
    <source>
        <dbReference type="EMBL" id="HCO21840.1"/>
    </source>
</evidence>
<protein>
    <submittedName>
        <fullName evidence="3">VCBS repeat-containing protein</fullName>
    </submittedName>
</protein>
<sequence length="406" mass="45910">MNHRNHIYRRLSCYSVFALLSLLTAPLTLFAGETWQRQQLDAAFRSEGSAAADVNKDGKMDVIAGDVWYEAPDWKMHEVRKPGKFVAGVGYSDSFCNFAYDINQDGWTDFIYVSFPGKEFYWYENPKNESGHWKEHLIWHSICNESPQFADLTGDGKPELIFGSQPEQQMGYLEIPSPDLADKKWTFTPISKPGDPMKNGTFKYFHGLGVGDFNYDGRQDVLIPNGWWEAPETLGESLWEFHPFTLSVNGSEPSEKMADLHVEDLDMDGDMDIIGSSAHAFGVWWFENLTGGDEPKFKAHLIDKSYSQTHAMHFIDMNGDGQRDMVTGKRFFAHNGKDPGGKEPVVMYWYEIKRNKNAAPEIIPHKIEAGNDTGVGTQFSMADMNGDGRPDIVLSNKKGVHVLIQK</sequence>
<comment type="caution">
    <text evidence="3">The sequence shown here is derived from an EMBL/GenBank/DDBJ whole genome shotgun (WGS) entry which is preliminary data.</text>
</comment>
<name>A0A3D3R2K7_9PLAN</name>
<feature type="chain" id="PRO_5017776861" evidence="2">
    <location>
        <begin position="32"/>
        <end position="406"/>
    </location>
</feature>
<dbReference type="InterPro" id="IPR028994">
    <property type="entry name" value="Integrin_alpha_N"/>
</dbReference>
<dbReference type="Proteomes" id="UP000263642">
    <property type="component" value="Unassembled WGS sequence"/>
</dbReference>
<evidence type="ECO:0000256" key="2">
    <source>
        <dbReference type="SAM" id="SignalP"/>
    </source>
</evidence>
<feature type="signal peptide" evidence="2">
    <location>
        <begin position="1"/>
        <end position="31"/>
    </location>
</feature>
<dbReference type="Gene3D" id="2.130.10.130">
    <property type="entry name" value="Integrin alpha, N-terminal"/>
    <property type="match status" value="2"/>
</dbReference>
<dbReference type="InterPro" id="IPR013517">
    <property type="entry name" value="FG-GAP"/>
</dbReference>
<reference evidence="3 4" key="1">
    <citation type="journal article" date="2018" name="Nat. Biotechnol.">
        <title>A standardized bacterial taxonomy based on genome phylogeny substantially revises the tree of life.</title>
        <authorList>
            <person name="Parks D.H."/>
            <person name="Chuvochina M."/>
            <person name="Waite D.W."/>
            <person name="Rinke C."/>
            <person name="Skarshewski A."/>
            <person name="Chaumeil P.A."/>
            <person name="Hugenholtz P."/>
        </authorList>
    </citation>
    <scope>NUCLEOTIDE SEQUENCE [LARGE SCALE GENOMIC DNA]</scope>
    <source>
        <strain evidence="3">UBA9375</strain>
    </source>
</reference>
<dbReference type="AlphaFoldDB" id="A0A3D3R2K7"/>
<dbReference type="PANTHER" id="PTHR44103">
    <property type="entry name" value="PROPROTEIN CONVERTASE P"/>
    <property type="match status" value="1"/>
</dbReference>
<organism evidence="3 4">
    <name type="scientific">Gimesia maris</name>
    <dbReference type="NCBI Taxonomy" id="122"/>
    <lineage>
        <taxon>Bacteria</taxon>
        <taxon>Pseudomonadati</taxon>
        <taxon>Planctomycetota</taxon>
        <taxon>Planctomycetia</taxon>
        <taxon>Planctomycetales</taxon>
        <taxon>Planctomycetaceae</taxon>
        <taxon>Gimesia</taxon>
    </lineage>
</organism>
<evidence type="ECO:0000313" key="4">
    <source>
        <dbReference type="Proteomes" id="UP000263642"/>
    </source>
</evidence>
<accession>A0A3D3R2K7</accession>
<dbReference type="Pfam" id="PF13517">
    <property type="entry name" value="FG-GAP_3"/>
    <property type="match status" value="2"/>
</dbReference>
<dbReference type="PANTHER" id="PTHR44103:SF1">
    <property type="entry name" value="PROPROTEIN CONVERTASE P"/>
    <property type="match status" value="1"/>
</dbReference>
<dbReference type="SUPFAM" id="SSF69318">
    <property type="entry name" value="Integrin alpha N-terminal domain"/>
    <property type="match status" value="1"/>
</dbReference>
<gene>
    <name evidence="3" type="ORF">DIT97_01750</name>
</gene>
<proteinExistence type="predicted"/>
<dbReference type="EMBL" id="DQAY01000012">
    <property type="protein sequence ID" value="HCO21840.1"/>
    <property type="molecule type" value="Genomic_DNA"/>
</dbReference>
<keyword evidence="1 2" id="KW-0732">Signal</keyword>
<evidence type="ECO:0000256" key="1">
    <source>
        <dbReference type="ARBA" id="ARBA00022729"/>
    </source>
</evidence>